<dbReference type="Pfam" id="PF00096">
    <property type="entry name" value="zf-C2H2"/>
    <property type="match status" value="1"/>
</dbReference>
<feature type="compositionally biased region" description="Low complexity" evidence="5">
    <location>
        <begin position="137"/>
        <end position="148"/>
    </location>
</feature>
<reference evidence="8" key="1">
    <citation type="submission" date="2016-11" db="UniProtKB">
        <authorList>
            <consortium name="WormBaseParasite"/>
        </authorList>
    </citation>
    <scope>IDENTIFICATION</scope>
</reference>
<dbReference type="PROSITE" id="PS00028">
    <property type="entry name" value="ZINC_FINGER_C2H2_1"/>
    <property type="match status" value="2"/>
</dbReference>
<dbReference type="InterPro" id="IPR013087">
    <property type="entry name" value="Znf_C2H2_type"/>
</dbReference>
<feature type="compositionally biased region" description="Pro residues" evidence="5">
    <location>
        <begin position="206"/>
        <end position="228"/>
    </location>
</feature>
<evidence type="ECO:0000259" key="6">
    <source>
        <dbReference type="PROSITE" id="PS50157"/>
    </source>
</evidence>
<keyword evidence="7" id="KW-1185">Reference proteome</keyword>
<feature type="region of interest" description="Disordered" evidence="5">
    <location>
        <begin position="201"/>
        <end position="242"/>
    </location>
</feature>
<feature type="region of interest" description="Disordered" evidence="5">
    <location>
        <begin position="655"/>
        <end position="678"/>
    </location>
</feature>
<keyword evidence="3" id="KW-0862">Zinc</keyword>
<feature type="compositionally biased region" description="Low complexity" evidence="5">
    <location>
        <begin position="385"/>
        <end position="400"/>
    </location>
</feature>
<proteinExistence type="predicted"/>
<evidence type="ECO:0000313" key="8">
    <source>
        <dbReference type="WBParaSite" id="maker-uti_cns_0014960-snap-gene-0.2-mRNA-1"/>
    </source>
</evidence>
<dbReference type="AlphaFoldDB" id="A0A1I8IQA5"/>
<feature type="compositionally biased region" description="Gly residues" evidence="5">
    <location>
        <begin position="663"/>
        <end position="677"/>
    </location>
</feature>
<keyword evidence="1" id="KW-0479">Metal-binding</keyword>
<dbReference type="PROSITE" id="PS50157">
    <property type="entry name" value="ZINC_FINGER_C2H2_2"/>
    <property type="match status" value="3"/>
</dbReference>
<dbReference type="Proteomes" id="UP000095280">
    <property type="component" value="Unplaced"/>
</dbReference>
<name>A0A1I8IQA5_9PLAT</name>
<evidence type="ECO:0000256" key="4">
    <source>
        <dbReference type="PROSITE-ProRule" id="PRU00042"/>
    </source>
</evidence>
<dbReference type="WBParaSite" id="maker-uti_cns_0014960-snap-gene-0.2-mRNA-1">
    <property type="protein sequence ID" value="maker-uti_cns_0014960-snap-gene-0.2-mRNA-1"/>
    <property type="gene ID" value="maker-uti_cns_0014960-snap-gene-0.2"/>
</dbReference>
<accession>A0A1I8IQA5</accession>
<evidence type="ECO:0000256" key="1">
    <source>
        <dbReference type="ARBA" id="ARBA00022723"/>
    </source>
</evidence>
<evidence type="ECO:0000256" key="2">
    <source>
        <dbReference type="ARBA" id="ARBA00022771"/>
    </source>
</evidence>
<feature type="domain" description="C2H2-type" evidence="6">
    <location>
        <begin position="298"/>
        <end position="326"/>
    </location>
</feature>
<evidence type="ECO:0000313" key="7">
    <source>
        <dbReference type="Proteomes" id="UP000095280"/>
    </source>
</evidence>
<feature type="compositionally biased region" description="Low complexity" evidence="5">
    <location>
        <begin position="92"/>
        <end position="107"/>
    </location>
</feature>
<dbReference type="SUPFAM" id="SSF57667">
    <property type="entry name" value="beta-beta-alpha zinc fingers"/>
    <property type="match status" value="2"/>
</dbReference>
<feature type="compositionally biased region" description="Low complexity" evidence="5">
    <location>
        <begin position="53"/>
        <end position="71"/>
    </location>
</feature>
<dbReference type="GO" id="GO:0008270">
    <property type="term" value="F:zinc ion binding"/>
    <property type="evidence" value="ECO:0007669"/>
    <property type="project" value="UniProtKB-KW"/>
</dbReference>
<feature type="region of interest" description="Disordered" evidence="5">
    <location>
        <begin position="385"/>
        <end position="404"/>
    </location>
</feature>
<dbReference type="GO" id="GO:0000978">
    <property type="term" value="F:RNA polymerase II cis-regulatory region sequence-specific DNA binding"/>
    <property type="evidence" value="ECO:0007669"/>
    <property type="project" value="TreeGrafter"/>
</dbReference>
<dbReference type="PANTHER" id="PTHR23235">
    <property type="entry name" value="KRUEPPEL-LIKE TRANSCRIPTION FACTOR"/>
    <property type="match status" value="1"/>
</dbReference>
<feature type="region of interest" description="Disordered" evidence="5">
    <location>
        <begin position="53"/>
        <end position="153"/>
    </location>
</feature>
<sequence length="1094" mass="115192">MDKAKFKARLMELVRDTFDFDTNARVTLLMSVRLDDQTEALNVEVSEELPAKPACGPVAAAPPAGSASAGGSKRKSQAPQRMVPSGEDSFVPAPAAATAPSRDASSSFGVDLSTPGTAAAVAAEDEEPQPLNLSRHGSPSVGAAGSSSTPLKPAVSTSAAAAFQLNNPDLAFHPYLAAAVQQRVVRPPALLSAAHLPALAPAGLQLPPPPLSQQPQSQRPPQPQPQKPAAPRQVRSRRPGNRTFPCNQCGIVFQSLAGLSKHTFTTHKVYKCTFCAASFTQRSNLQRHSLKHVGFKPFECRCCRKSYYRKDHLVRHIEVTHPGFDPKLSIDTRLSSAECLQYLERKHESRDYTCLSGVVLSAATAAASASEGGISTEAAEIAEAAEAPAAAAGEATASMEGEGETEELLMLDEEFDEAEADAEFDEPMDEAEAEEDAEIDVVGSEEAQPILLEQAAEKTIVNNSDLRFYLNFELQPAPNVSLFKSSFSLFDSCTGCSQLLLARRQVGLQEFLQLAGVKAGSVEANRRVLAAGRGQQQQRGRALGRVEEVRAGGVVQRRVEVPDGQAGEGGLGGRAGGELGQLKDGVRAFRLVPVALQHQAARPAGSEHLRREVSGGFCELCVPAGLSAQLCSHLTLVDGNLTLGTHLLLEAGPGQVQQRSGLRGPGGGRANHGGGAAGQHAGDELCDLVSIEAVKLGGEAALVGPVAAEVQPYSLLATRVVQLAPHLNFLASSSSCSSSAMANSALPENLAATLANLECHIRVEVRSSPEKSTNLSSSAPLLCEPEYFTRLASPSAVSFTGLRREQQGHRRPGTHSVNLESQLLGQVPRFNQRPLHPVQVHVAGLAQEVGQKLGRLDGVKVANQQRLGAAGDAVQLGQGLGPNHAVRDRVRLVEAGQGLTCGLVDEADRPLRVALDDQKSSTKETSAHPVQLGQLSVLSGHLNISHSLGLAAHLQLVGCGVQQSQGVAAVGGGRVKEANKPGGLLVQLLGQVGLGQLMEALQHPRRLPVGQGDCLHELHDALRVSRPVVVKELARESLLVDLHGGVALHLVLGSQGLVHSGVHLCQSNALGLQTGSSGRVLWLQLLAVTTPENE</sequence>
<feature type="domain" description="C2H2-type" evidence="6">
    <location>
        <begin position="270"/>
        <end position="297"/>
    </location>
</feature>
<organism evidence="7 8">
    <name type="scientific">Macrostomum lignano</name>
    <dbReference type="NCBI Taxonomy" id="282301"/>
    <lineage>
        <taxon>Eukaryota</taxon>
        <taxon>Metazoa</taxon>
        <taxon>Spiralia</taxon>
        <taxon>Lophotrochozoa</taxon>
        <taxon>Platyhelminthes</taxon>
        <taxon>Rhabditophora</taxon>
        <taxon>Macrostomorpha</taxon>
        <taxon>Macrostomida</taxon>
        <taxon>Macrostomidae</taxon>
        <taxon>Macrostomum</taxon>
    </lineage>
</organism>
<evidence type="ECO:0000256" key="3">
    <source>
        <dbReference type="ARBA" id="ARBA00022833"/>
    </source>
</evidence>
<evidence type="ECO:0000256" key="5">
    <source>
        <dbReference type="SAM" id="MobiDB-lite"/>
    </source>
</evidence>
<dbReference type="GO" id="GO:0000981">
    <property type="term" value="F:DNA-binding transcription factor activity, RNA polymerase II-specific"/>
    <property type="evidence" value="ECO:0007669"/>
    <property type="project" value="TreeGrafter"/>
</dbReference>
<keyword evidence="2 4" id="KW-0863">Zinc-finger</keyword>
<dbReference type="Gene3D" id="3.30.160.60">
    <property type="entry name" value="Classic Zinc Finger"/>
    <property type="match status" value="2"/>
</dbReference>
<protein>
    <submittedName>
        <fullName evidence="8">C2H2-type domain-containing protein</fullName>
    </submittedName>
</protein>
<dbReference type="InterPro" id="IPR036236">
    <property type="entry name" value="Znf_C2H2_sf"/>
</dbReference>
<feature type="domain" description="C2H2-type" evidence="6">
    <location>
        <begin position="244"/>
        <end position="272"/>
    </location>
</feature>
<dbReference type="SMART" id="SM00355">
    <property type="entry name" value="ZnF_C2H2"/>
    <property type="match status" value="3"/>
</dbReference>
<dbReference type="PANTHER" id="PTHR23235:SF120">
    <property type="entry name" value="KRUPPEL-LIKE FACTOR 15"/>
    <property type="match status" value="1"/>
</dbReference>